<proteinExistence type="predicted"/>
<dbReference type="EMBL" id="SWCI01000004">
    <property type="protein sequence ID" value="TKB49388.1"/>
    <property type="molecule type" value="Genomic_DNA"/>
</dbReference>
<gene>
    <name evidence="1" type="ORF">FCL40_08625</name>
</gene>
<organism evidence="1 2">
    <name type="scientific">Ferrimonas sediminicola</name>
    <dbReference type="NCBI Taxonomy" id="2569538"/>
    <lineage>
        <taxon>Bacteria</taxon>
        <taxon>Pseudomonadati</taxon>
        <taxon>Pseudomonadota</taxon>
        <taxon>Gammaproteobacteria</taxon>
        <taxon>Alteromonadales</taxon>
        <taxon>Ferrimonadaceae</taxon>
        <taxon>Ferrimonas</taxon>
    </lineage>
</organism>
<name>A0A4U1BEU2_9GAMM</name>
<dbReference type="Pfam" id="PF03803">
    <property type="entry name" value="Scramblase"/>
    <property type="match status" value="1"/>
</dbReference>
<protein>
    <recommendedName>
        <fullName evidence="3">Scramblase</fullName>
    </recommendedName>
</protein>
<dbReference type="RefSeq" id="WP_136852804.1">
    <property type="nucleotide sequence ID" value="NZ_SWCI01000004.1"/>
</dbReference>
<dbReference type="AlphaFoldDB" id="A0A4U1BEU2"/>
<evidence type="ECO:0000313" key="2">
    <source>
        <dbReference type="Proteomes" id="UP000305674"/>
    </source>
</evidence>
<dbReference type="PANTHER" id="PTHR23248">
    <property type="entry name" value="PHOSPHOLIPID SCRAMBLASE-RELATED"/>
    <property type="match status" value="1"/>
</dbReference>
<comment type="caution">
    <text evidence="1">The sequence shown here is derived from an EMBL/GenBank/DDBJ whole genome shotgun (WGS) entry which is preliminary data.</text>
</comment>
<dbReference type="GO" id="GO:0017128">
    <property type="term" value="F:phospholipid scramblase activity"/>
    <property type="evidence" value="ECO:0007669"/>
    <property type="project" value="InterPro"/>
</dbReference>
<reference evidence="1 2" key="1">
    <citation type="submission" date="2019-04" db="EMBL/GenBank/DDBJ databases">
        <authorList>
            <person name="Hwang J.C."/>
        </authorList>
    </citation>
    <scope>NUCLEOTIDE SEQUENCE [LARGE SCALE GENOMIC DNA]</scope>
    <source>
        <strain evidence="1 2">IMCC35001</strain>
    </source>
</reference>
<dbReference type="InterPro" id="IPR025659">
    <property type="entry name" value="Tubby-like_C"/>
</dbReference>
<evidence type="ECO:0000313" key="1">
    <source>
        <dbReference type="EMBL" id="TKB49388.1"/>
    </source>
</evidence>
<sequence length="201" mass="23828">MFDNHARVRVQQLFEMAEIFGFESRNRYRVLDDRQRPLAYAAEQGSGLFGTLSRQLFGHWRRFDIHLFSPERQPLLTAHHPFRWWLQRLEVSEASGRKLGAVQQRFALLHRRFNIEDERGRVLMTVASPLWRLWTFPVQRQGREVARISKRWSGGLTELFTDKDNFVVEYSDPALDNRSRSLLLMATLFIDLQYFENKAGD</sequence>
<dbReference type="Proteomes" id="UP000305674">
    <property type="component" value="Unassembled WGS sequence"/>
</dbReference>
<dbReference type="PANTHER" id="PTHR23248:SF9">
    <property type="entry name" value="PHOSPHOLIPID SCRAMBLASE"/>
    <property type="match status" value="1"/>
</dbReference>
<keyword evidence="2" id="KW-1185">Reference proteome</keyword>
<accession>A0A4U1BEU2</accession>
<dbReference type="InterPro" id="IPR005552">
    <property type="entry name" value="Scramblase"/>
</dbReference>
<dbReference type="GO" id="GO:0005886">
    <property type="term" value="C:plasma membrane"/>
    <property type="evidence" value="ECO:0007669"/>
    <property type="project" value="TreeGrafter"/>
</dbReference>
<evidence type="ECO:0008006" key="3">
    <source>
        <dbReference type="Google" id="ProtNLM"/>
    </source>
</evidence>
<dbReference type="OrthoDB" id="652307at2"/>
<dbReference type="SUPFAM" id="SSF54518">
    <property type="entry name" value="Tubby C-terminal domain-like"/>
    <property type="match status" value="1"/>
</dbReference>